<evidence type="ECO:0000259" key="3">
    <source>
        <dbReference type="PROSITE" id="PS51459"/>
    </source>
</evidence>
<dbReference type="EMBL" id="QGGB01000001">
    <property type="protein sequence ID" value="PWN08176.1"/>
    <property type="molecule type" value="Genomic_DNA"/>
</dbReference>
<name>A0A316U3V0_9BACT</name>
<protein>
    <submittedName>
        <fullName evidence="4">Fic family protein</fullName>
    </submittedName>
</protein>
<evidence type="ECO:0000313" key="5">
    <source>
        <dbReference type="Proteomes" id="UP000245533"/>
    </source>
</evidence>
<keyword evidence="2" id="KW-0547">Nucleotide-binding</keyword>
<feature type="active site" evidence="1">
    <location>
        <position position="207"/>
    </location>
</feature>
<dbReference type="GO" id="GO:0005524">
    <property type="term" value="F:ATP binding"/>
    <property type="evidence" value="ECO:0007669"/>
    <property type="project" value="UniProtKB-KW"/>
</dbReference>
<dbReference type="SUPFAM" id="SSF140931">
    <property type="entry name" value="Fic-like"/>
    <property type="match status" value="1"/>
</dbReference>
<evidence type="ECO:0000256" key="1">
    <source>
        <dbReference type="PIRSR" id="PIRSR640198-1"/>
    </source>
</evidence>
<organism evidence="4 5">
    <name type="scientific">Rhodohalobacter mucosus</name>
    <dbReference type="NCBI Taxonomy" id="2079485"/>
    <lineage>
        <taxon>Bacteria</taxon>
        <taxon>Pseudomonadati</taxon>
        <taxon>Balneolota</taxon>
        <taxon>Balneolia</taxon>
        <taxon>Balneolales</taxon>
        <taxon>Balneolaceae</taxon>
        <taxon>Rhodohalobacter</taxon>
    </lineage>
</organism>
<feature type="binding site" evidence="2">
    <location>
        <begin position="211"/>
        <end position="218"/>
    </location>
    <ligand>
        <name>ATP</name>
        <dbReference type="ChEBI" id="CHEBI:30616"/>
    </ligand>
</feature>
<keyword evidence="5" id="KW-1185">Reference proteome</keyword>
<feature type="domain" description="Fido" evidence="3">
    <location>
        <begin position="114"/>
        <end position="284"/>
    </location>
</feature>
<dbReference type="AlphaFoldDB" id="A0A316U3V0"/>
<dbReference type="Pfam" id="PF02661">
    <property type="entry name" value="Fic"/>
    <property type="match status" value="1"/>
</dbReference>
<evidence type="ECO:0000256" key="2">
    <source>
        <dbReference type="PIRSR" id="PIRSR640198-2"/>
    </source>
</evidence>
<dbReference type="InterPro" id="IPR003812">
    <property type="entry name" value="Fido"/>
</dbReference>
<dbReference type="InterPro" id="IPR036597">
    <property type="entry name" value="Fido-like_dom_sf"/>
</dbReference>
<gene>
    <name evidence="4" type="ORF">DDZ15_00640</name>
</gene>
<dbReference type="Proteomes" id="UP000245533">
    <property type="component" value="Unassembled WGS sequence"/>
</dbReference>
<evidence type="ECO:0000313" key="4">
    <source>
        <dbReference type="EMBL" id="PWN08176.1"/>
    </source>
</evidence>
<dbReference type="PANTHER" id="PTHR13504:SF38">
    <property type="entry name" value="FIDO DOMAIN-CONTAINING PROTEIN"/>
    <property type="match status" value="1"/>
</dbReference>
<dbReference type="Gene3D" id="1.10.3290.10">
    <property type="entry name" value="Fido-like domain"/>
    <property type="match status" value="1"/>
</dbReference>
<dbReference type="PROSITE" id="PS51459">
    <property type="entry name" value="FIDO"/>
    <property type="match status" value="1"/>
</dbReference>
<dbReference type="OrthoDB" id="9813719at2"/>
<accession>A0A316U3V0</accession>
<comment type="caution">
    <text evidence="4">The sequence shown here is derived from an EMBL/GenBank/DDBJ whole genome shotgun (WGS) entry which is preliminary data.</text>
</comment>
<dbReference type="InterPro" id="IPR040198">
    <property type="entry name" value="Fido_containing"/>
</dbReference>
<reference evidence="4 5" key="1">
    <citation type="submission" date="2018-05" db="EMBL/GenBank/DDBJ databases">
        <title>Rhodohalobacter halophilus gen. nov., sp. nov., a moderately halophilic member of the family Balneolaceae.</title>
        <authorList>
            <person name="Liu Z.-W."/>
        </authorList>
    </citation>
    <scope>NUCLEOTIDE SEQUENCE [LARGE SCALE GENOMIC DNA]</scope>
    <source>
        <strain evidence="4 5">8A47</strain>
    </source>
</reference>
<dbReference type="PANTHER" id="PTHR13504">
    <property type="entry name" value="FIDO DOMAIN-CONTAINING PROTEIN DDB_G0283145"/>
    <property type="match status" value="1"/>
</dbReference>
<proteinExistence type="predicted"/>
<dbReference type="RefSeq" id="WP_109643824.1">
    <property type="nucleotide sequence ID" value="NZ_QGGB01000001.1"/>
</dbReference>
<keyword evidence="2" id="KW-0067">ATP-binding</keyword>
<sequence length="401" mass="46277">MFDHPRHMEPMFPKDSSDLIHLAMEVFRKSASLDDLLHPVTRREVTRLLRHINSYYSNRIEGEHTAPADIERAVKNDFSRDEKKKRLQKLNVAHIDVQDLIDSWLSKNPGLNVCSKDFLCSIHKEFYERVPENFLNINDPDTGDVLKMVPGEIRTREVKIANHIPPKAESLELFLDRFENAYSPEKLVGHKKLIAAAASHHRLAWIHPFIDGNGRVSRLFSYAYMKKVKLDSLGLWTISRGLARRIEDYKEFLAVADAGRKGDFDGRGNLSERGLHRFCEFYFDVADDQVSFMREVLQLDKLRERITGYVNLRSEKMIPNEKPLRTEAKYVLAEIMMRGEIARGEAKRISGLAERTARDLTSQLESEELIKSASHRAPLQFHIPSKVVGYYFPSLYPEGTI</sequence>